<dbReference type="InterPro" id="IPR029063">
    <property type="entry name" value="SAM-dependent_MTases_sf"/>
</dbReference>
<dbReference type="AlphaFoldDB" id="L1KRB3"/>
<dbReference type="SUPFAM" id="SSF53335">
    <property type="entry name" value="S-adenosyl-L-methionine-dependent methyltransferases"/>
    <property type="match status" value="1"/>
</dbReference>
<proteinExistence type="predicted"/>
<dbReference type="EMBL" id="AEJC01000466">
    <property type="protein sequence ID" value="EKX63104.1"/>
    <property type="molecule type" value="Genomic_DNA"/>
</dbReference>
<comment type="caution">
    <text evidence="2">The sequence shown here is derived from an EMBL/GenBank/DDBJ whole genome shotgun (WGS) entry which is preliminary data.</text>
</comment>
<evidence type="ECO:0000313" key="2">
    <source>
        <dbReference type="EMBL" id="EKX63104.1"/>
    </source>
</evidence>
<dbReference type="OrthoDB" id="4250338at2"/>
<feature type="domain" description="Histidine-specific methyltransferase SAM-dependent" evidence="1">
    <location>
        <begin position="136"/>
        <end position="398"/>
    </location>
</feature>
<dbReference type="RefSeq" id="WP_009326826.1">
    <property type="nucleotide sequence ID" value="NZ_AEJC01000466.1"/>
</dbReference>
<name>L1KRB3_9ACTN</name>
<evidence type="ECO:0000259" key="1">
    <source>
        <dbReference type="Pfam" id="PF10017"/>
    </source>
</evidence>
<dbReference type="InterPro" id="IPR019257">
    <property type="entry name" value="MeTrfase_dom"/>
</dbReference>
<accession>L1KRB3</accession>
<dbReference type="Gene3D" id="3.40.50.150">
    <property type="entry name" value="Vaccinia Virus protein VP39"/>
    <property type="match status" value="1"/>
</dbReference>
<dbReference type="Pfam" id="PF10017">
    <property type="entry name" value="Methyltransf_33"/>
    <property type="match status" value="1"/>
</dbReference>
<sequence>MPYFKQSELAELYGVSAKTVYNWIDLAKHGKSDLKLYAKGKYTFVLDTPENRLTLKALADKGKKHRNAAYYKTILPEPEFFDIYSERQILDIITNLSVHGEIPLQYNYLQDGAKNWEGRMDRFESEGAANSLMSTIELIQDNLVTIDRFLKNKKKVNVIDLGVGNARPVKELLGHLLDRGVLHRYIGIDISPTMLGIAERNVKDWYGDAVKFEGYVRDITNEQFDDLVVADMLDEEADQTLNLVLLLGGTSVNFRSSNDALKPIFNSMHRNDLLIHTLKPDTEASRRYLDLGPVPGSISLAPNFKYILDLLNIDESSYDVESGFDSEKKMRYVRVRLKTALQIQFDLGGTKKRELYLEKGDAILLFRAWHLSTPEIITELGKAGFMFLHASLTEDRQYFLSISGVDNRIDIERA</sequence>
<gene>
    <name evidence="2" type="ORF">STRIP9103_01241</name>
</gene>
<protein>
    <recommendedName>
        <fullName evidence="1">Histidine-specific methyltransferase SAM-dependent domain-containing protein</fullName>
    </recommendedName>
</protein>
<evidence type="ECO:0000313" key="3">
    <source>
        <dbReference type="Proteomes" id="UP000010411"/>
    </source>
</evidence>
<reference evidence="2 3" key="1">
    <citation type="submission" date="2012-11" db="EMBL/GenBank/DDBJ databases">
        <authorList>
            <person name="Huguet-Tapia J.C."/>
            <person name="Durkin A.S."/>
            <person name="Pettis G.S."/>
            <person name="Badger J.H."/>
        </authorList>
    </citation>
    <scope>NUCLEOTIDE SEQUENCE [LARGE SCALE GENOMIC DNA]</scope>
    <source>
        <strain evidence="2 3">91-03</strain>
    </source>
</reference>
<keyword evidence="3" id="KW-1185">Reference proteome</keyword>
<dbReference type="Proteomes" id="UP000010411">
    <property type="component" value="Unassembled WGS sequence"/>
</dbReference>
<organism evidence="2 3">
    <name type="scientific">Streptomyces ipomoeae 91-03</name>
    <dbReference type="NCBI Taxonomy" id="698759"/>
    <lineage>
        <taxon>Bacteria</taxon>
        <taxon>Bacillati</taxon>
        <taxon>Actinomycetota</taxon>
        <taxon>Actinomycetes</taxon>
        <taxon>Kitasatosporales</taxon>
        <taxon>Streptomycetaceae</taxon>
        <taxon>Streptomyces</taxon>
    </lineage>
</organism>
<dbReference type="PATRIC" id="fig|698759.3.peg.6213"/>